<name>A0A1T2KTC4_9GAMM</name>
<keyword evidence="1" id="KW-1133">Transmembrane helix</keyword>
<evidence type="ECO:0000313" key="3">
    <source>
        <dbReference type="Proteomes" id="UP000190896"/>
    </source>
</evidence>
<keyword evidence="3" id="KW-1185">Reference proteome</keyword>
<comment type="caution">
    <text evidence="2">The sequence shown here is derived from an EMBL/GenBank/DDBJ whole genome shotgun (WGS) entry which is preliminary data.</text>
</comment>
<evidence type="ECO:0000256" key="1">
    <source>
        <dbReference type="SAM" id="Phobius"/>
    </source>
</evidence>
<keyword evidence="1" id="KW-0472">Membrane</keyword>
<dbReference type="EMBL" id="MPRJ01000054">
    <property type="protein sequence ID" value="OOZ36107.1"/>
    <property type="molecule type" value="Genomic_DNA"/>
</dbReference>
<dbReference type="Proteomes" id="UP000190896">
    <property type="component" value="Unassembled WGS sequence"/>
</dbReference>
<gene>
    <name evidence="2" type="ORF">BOW51_08665</name>
</gene>
<accession>A0A1T2KTC4</accession>
<dbReference type="PROSITE" id="PS51257">
    <property type="entry name" value="PROKAR_LIPOPROTEIN"/>
    <property type="match status" value="1"/>
</dbReference>
<keyword evidence="1" id="KW-0812">Transmembrane</keyword>
<dbReference type="AlphaFoldDB" id="A0A1T2KTC4"/>
<feature type="transmembrane region" description="Helical" evidence="1">
    <location>
        <begin position="15"/>
        <end position="41"/>
    </location>
</feature>
<sequence length="76" mass="8272">MAKKEYKNEFAGPGALVQLAGVIACFFYFPLGLIAGILLLIIGNRMSRKLVCSVCRGGIDDKARICPHCNDLLESK</sequence>
<dbReference type="RefSeq" id="WP_078487625.1">
    <property type="nucleotide sequence ID" value="NZ_MPRJ01000054.1"/>
</dbReference>
<reference evidence="2 3" key="1">
    <citation type="submission" date="2016-11" db="EMBL/GenBank/DDBJ databases">
        <title>Mixed transmission modes and dynamic genome evolution in an obligate animal-bacterial symbiosis.</title>
        <authorList>
            <person name="Russell S.L."/>
            <person name="Corbett-Detig R.B."/>
            <person name="Cavanaugh C.M."/>
        </authorList>
    </citation>
    <scope>NUCLEOTIDE SEQUENCE [LARGE SCALE GENOMIC DNA]</scope>
    <source>
        <strain evidence="2">Se-Cadez</strain>
    </source>
</reference>
<proteinExistence type="predicted"/>
<evidence type="ECO:0000313" key="2">
    <source>
        <dbReference type="EMBL" id="OOZ36107.1"/>
    </source>
</evidence>
<protein>
    <submittedName>
        <fullName evidence="2">Uncharacterized protein</fullName>
    </submittedName>
</protein>
<organism evidence="2 3">
    <name type="scientific">Solemya velesiana gill symbiont</name>
    <dbReference type="NCBI Taxonomy" id="1918948"/>
    <lineage>
        <taxon>Bacteria</taxon>
        <taxon>Pseudomonadati</taxon>
        <taxon>Pseudomonadota</taxon>
        <taxon>Gammaproteobacteria</taxon>
        <taxon>sulfur-oxidizing symbionts</taxon>
    </lineage>
</organism>